<evidence type="ECO:0000256" key="16">
    <source>
        <dbReference type="PIRSR" id="PIRSR602129-50"/>
    </source>
</evidence>
<dbReference type="Pfam" id="PF00282">
    <property type="entry name" value="Pyridoxal_deC"/>
    <property type="match status" value="1"/>
</dbReference>
<dbReference type="OrthoDB" id="10254570at2759"/>
<dbReference type="Proteomes" id="UP000193218">
    <property type="component" value="Unassembled WGS sequence"/>
</dbReference>
<comment type="similarity">
    <text evidence="13">Belongs to the group II decarboxylase family. Sphingosine-1-phosphate lyase subfamily.</text>
</comment>
<protein>
    <recommendedName>
        <fullName evidence="14">sphinganine-1-phosphate aldolase</fullName>
        <ecNumber evidence="14">4.1.2.27</ecNumber>
    </recommendedName>
    <alternativeName>
        <fullName evidence="15">Sphingosine-1-phosphate aldolase</fullName>
    </alternativeName>
</protein>
<dbReference type="InterPro" id="IPR015422">
    <property type="entry name" value="PyrdxlP-dep_Trfase_small"/>
</dbReference>
<dbReference type="InterPro" id="IPR015424">
    <property type="entry name" value="PyrdxlP-dep_Trfase"/>
</dbReference>
<keyword evidence="5" id="KW-0812">Transmembrane</keyword>
<sequence>MKVQTGTRLDQAWTFVTNDKPDNWGQLQGVIFWILLATWTYSNIIVRSWRHVRAKGIVGTFRGMYKAVEGFAIKLILSLPSSKRKLNQEMGDLRTKFRKSIDPAHYPNGVKLRSGRELPKHGRSLEWLQEEWRGLKGIEKTDVDEGKVSGTVYHGGEDVNQVISEAMSQFLLANPLHSSVFPAIRKMESEIVSMCLSLFNHPDGAGTTTSGGTESILMAVKTYRDWAKATKGITHPEMIVPESAHAAFWKAAHYLGIKIHSIPVNKKSRKADVAWMGRAINPNTIMIVGSAPNFPDGAIDPIPALARLAKRHNIGLHVDSCLGSFIMPFLDRAGFGEEVEPFDFRNEGVTSMSCDIHKYAFCPKGASVIMYRSAELRRYQYFIMADWAGGLYPSPSMAGSRPGMILAGAWAVMNYIGTDGYTESCRQIVSAARHLKSAIQTRFASDLYVLGDPLASVVAFGSHKLSIYALADMMTERGWHLNALANPPAVHMAFTLPTSKTVDRLLDDLEYCVAQLKKEPKGSSGDMVALYGIGQTSVGPHVVEELAKTYIDVLYE</sequence>
<evidence type="ECO:0000256" key="11">
    <source>
        <dbReference type="ARBA" id="ARBA00023136"/>
    </source>
</evidence>
<gene>
    <name evidence="18" type="ORF">BD324DRAFT_642994</name>
</gene>
<evidence type="ECO:0000256" key="8">
    <source>
        <dbReference type="ARBA" id="ARBA00022919"/>
    </source>
</evidence>
<evidence type="ECO:0000256" key="7">
    <source>
        <dbReference type="ARBA" id="ARBA00022898"/>
    </source>
</evidence>
<evidence type="ECO:0000256" key="12">
    <source>
        <dbReference type="ARBA" id="ARBA00023239"/>
    </source>
</evidence>
<dbReference type="EMBL" id="NBSH01000011">
    <property type="protein sequence ID" value="ORX35330.1"/>
    <property type="molecule type" value="Genomic_DNA"/>
</dbReference>
<name>A0A1Y1UBB0_9TREE</name>
<feature type="modified residue" description="N6-(pyridoxal phosphate)lysine" evidence="16">
    <location>
        <position position="358"/>
    </location>
</feature>
<dbReference type="InterPro" id="IPR015421">
    <property type="entry name" value="PyrdxlP-dep_Trfase_major"/>
</dbReference>
<dbReference type="GO" id="GO:0019752">
    <property type="term" value="P:carboxylic acid metabolic process"/>
    <property type="evidence" value="ECO:0007669"/>
    <property type="project" value="InterPro"/>
</dbReference>
<comment type="subcellular location">
    <subcellularLocation>
        <location evidence="2">Endoplasmic reticulum membrane</location>
        <topology evidence="2">Single-pass membrane protein</topology>
    </subcellularLocation>
</comment>
<evidence type="ECO:0000256" key="14">
    <source>
        <dbReference type="ARBA" id="ARBA00038965"/>
    </source>
</evidence>
<dbReference type="FunFam" id="3.40.640.10:FF:000020">
    <property type="entry name" value="sphingosine-1-phosphate lyase 1"/>
    <property type="match status" value="1"/>
</dbReference>
<dbReference type="GO" id="GO:0030149">
    <property type="term" value="P:sphingolipid catabolic process"/>
    <property type="evidence" value="ECO:0007669"/>
    <property type="project" value="TreeGrafter"/>
</dbReference>
<dbReference type="STRING" id="4999.A0A1Y1UBB0"/>
<comment type="caution">
    <text evidence="18">The sequence shown here is derived from an EMBL/GenBank/DDBJ whole genome shotgun (WGS) entry which is preliminary data.</text>
</comment>
<evidence type="ECO:0000256" key="1">
    <source>
        <dbReference type="ARBA" id="ARBA00001933"/>
    </source>
</evidence>
<proteinExistence type="inferred from homology"/>
<evidence type="ECO:0000256" key="17">
    <source>
        <dbReference type="RuleBase" id="RU000382"/>
    </source>
</evidence>
<evidence type="ECO:0000256" key="6">
    <source>
        <dbReference type="ARBA" id="ARBA00022824"/>
    </source>
</evidence>
<dbReference type="PANTHER" id="PTHR42735:SF6">
    <property type="entry name" value="SPHINGOSINE-1-PHOSPHATE LYASE 1"/>
    <property type="match status" value="1"/>
</dbReference>
<keyword evidence="7 16" id="KW-0663">Pyridoxal phosphate</keyword>
<keyword evidence="19" id="KW-1185">Reference proteome</keyword>
<keyword evidence="8" id="KW-0746">Sphingolipid metabolism</keyword>
<accession>A0A1Y1UBB0</accession>
<dbReference type="EC" id="4.1.2.27" evidence="14"/>
<dbReference type="InterPro" id="IPR050477">
    <property type="entry name" value="GrpII_AminoAcid_Decarb"/>
</dbReference>
<dbReference type="InterPro" id="IPR002129">
    <property type="entry name" value="PyrdxlP-dep_de-COase"/>
</dbReference>
<evidence type="ECO:0000256" key="10">
    <source>
        <dbReference type="ARBA" id="ARBA00023098"/>
    </source>
</evidence>
<evidence type="ECO:0000256" key="4">
    <source>
        <dbReference type="ARBA" id="ARBA00004991"/>
    </source>
</evidence>
<dbReference type="Gene3D" id="6.10.140.2150">
    <property type="match status" value="1"/>
</dbReference>
<evidence type="ECO:0000256" key="13">
    <source>
        <dbReference type="ARBA" id="ARBA00038302"/>
    </source>
</evidence>
<comment type="pathway">
    <text evidence="4">Sphingolipid metabolism.</text>
</comment>
<dbReference type="RefSeq" id="XP_021869520.1">
    <property type="nucleotide sequence ID" value="XM_022017520.1"/>
</dbReference>
<keyword evidence="6" id="KW-0256">Endoplasmic reticulum</keyword>
<comment type="cofactor">
    <cofactor evidence="1 16 17">
        <name>pyridoxal 5'-phosphate</name>
        <dbReference type="ChEBI" id="CHEBI:597326"/>
    </cofactor>
</comment>
<evidence type="ECO:0000256" key="5">
    <source>
        <dbReference type="ARBA" id="ARBA00022692"/>
    </source>
</evidence>
<keyword evidence="12 17" id="KW-0456">Lyase</keyword>
<dbReference type="GO" id="GO:0005789">
    <property type="term" value="C:endoplasmic reticulum membrane"/>
    <property type="evidence" value="ECO:0007669"/>
    <property type="project" value="UniProtKB-SubCell"/>
</dbReference>
<organism evidence="18 19">
    <name type="scientific">Kockovaella imperatae</name>
    <dbReference type="NCBI Taxonomy" id="4999"/>
    <lineage>
        <taxon>Eukaryota</taxon>
        <taxon>Fungi</taxon>
        <taxon>Dikarya</taxon>
        <taxon>Basidiomycota</taxon>
        <taxon>Agaricomycotina</taxon>
        <taxon>Tremellomycetes</taxon>
        <taxon>Tremellales</taxon>
        <taxon>Cuniculitremaceae</taxon>
        <taxon>Kockovaella</taxon>
    </lineage>
</organism>
<evidence type="ECO:0000256" key="2">
    <source>
        <dbReference type="ARBA" id="ARBA00004389"/>
    </source>
</evidence>
<comment type="pathway">
    <text evidence="3">Lipid metabolism; sphingolipid metabolism.</text>
</comment>
<dbReference type="Gene3D" id="3.40.640.10">
    <property type="entry name" value="Type I PLP-dependent aspartate aminotransferase-like (Major domain)"/>
    <property type="match status" value="1"/>
</dbReference>
<keyword evidence="11" id="KW-0472">Membrane</keyword>
<dbReference type="GeneID" id="33559329"/>
<evidence type="ECO:0000256" key="15">
    <source>
        <dbReference type="ARBA" id="ARBA00042568"/>
    </source>
</evidence>
<keyword evidence="10" id="KW-0443">Lipid metabolism</keyword>
<evidence type="ECO:0000313" key="19">
    <source>
        <dbReference type="Proteomes" id="UP000193218"/>
    </source>
</evidence>
<reference evidence="18 19" key="1">
    <citation type="submission" date="2017-03" db="EMBL/GenBank/DDBJ databases">
        <title>Widespread Adenine N6-methylation of Active Genes in Fungi.</title>
        <authorList>
            <consortium name="DOE Joint Genome Institute"/>
            <person name="Mondo S.J."/>
            <person name="Dannebaum R.O."/>
            <person name="Kuo R.C."/>
            <person name="Louie K.B."/>
            <person name="Bewick A.J."/>
            <person name="Labutti K."/>
            <person name="Haridas S."/>
            <person name="Kuo A."/>
            <person name="Salamov A."/>
            <person name="Ahrendt S.R."/>
            <person name="Lau R."/>
            <person name="Bowen B.P."/>
            <person name="Lipzen A."/>
            <person name="Sullivan W."/>
            <person name="Andreopoulos W.B."/>
            <person name="Clum A."/>
            <person name="Lindquist E."/>
            <person name="Daum C."/>
            <person name="Northen T.R."/>
            <person name="Ramamoorthy G."/>
            <person name="Schmitz R.J."/>
            <person name="Gryganskyi A."/>
            <person name="Culley D."/>
            <person name="Magnuson J."/>
            <person name="James T.Y."/>
            <person name="O'Malley M.A."/>
            <person name="Stajich J.E."/>
            <person name="Spatafora J.W."/>
            <person name="Visel A."/>
            <person name="Grigoriev I.V."/>
        </authorList>
    </citation>
    <scope>NUCLEOTIDE SEQUENCE [LARGE SCALE GENOMIC DNA]</scope>
    <source>
        <strain evidence="18 19">NRRL Y-17943</strain>
    </source>
</reference>
<dbReference type="GO" id="GO:0008117">
    <property type="term" value="F:sphinganine-1-phosphate aldolase activity"/>
    <property type="evidence" value="ECO:0007669"/>
    <property type="project" value="UniProtKB-EC"/>
</dbReference>
<keyword evidence="9" id="KW-1133">Transmembrane helix</keyword>
<dbReference type="Gene3D" id="3.90.1150.10">
    <property type="entry name" value="Aspartate Aminotransferase, domain 1"/>
    <property type="match status" value="1"/>
</dbReference>
<evidence type="ECO:0000313" key="18">
    <source>
        <dbReference type="EMBL" id="ORX35330.1"/>
    </source>
</evidence>
<dbReference type="GO" id="GO:0030170">
    <property type="term" value="F:pyridoxal phosphate binding"/>
    <property type="evidence" value="ECO:0007669"/>
    <property type="project" value="InterPro"/>
</dbReference>
<dbReference type="SUPFAM" id="SSF53383">
    <property type="entry name" value="PLP-dependent transferases"/>
    <property type="match status" value="1"/>
</dbReference>
<evidence type="ECO:0000256" key="3">
    <source>
        <dbReference type="ARBA" id="ARBA00004760"/>
    </source>
</evidence>
<dbReference type="AlphaFoldDB" id="A0A1Y1UBB0"/>
<evidence type="ECO:0000256" key="9">
    <source>
        <dbReference type="ARBA" id="ARBA00022989"/>
    </source>
</evidence>
<dbReference type="PANTHER" id="PTHR42735">
    <property type="match status" value="1"/>
</dbReference>
<dbReference type="InParanoid" id="A0A1Y1UBB0"/>